<dbReference type="EMBL" id="CAJOBC010103051">
    <property type="protein sequence ID" value="CAF4483463.1"/>
    <property type="molecule type" value="Genomic_DNA"/>
</dbReference>
<proteinExistence type="predicted"/>
<reference evidence="1" key="1">
    <citation type="submission" date="2021-02" db="EMBL/GenBank/DDBJ databases">
        <authorList>
            <person name="Nowell W R."/>
        </authorList>
    </citation>
    <scope>NUCLEOTIDE SEQUENCE</scope>
</reference>
<feature type="non-terminal residue" evidence="1">
    <location>
        <position position="1"/>
    </location>
</feature>
<comment type="caution">
    <text evidence="1">The sequence shown here is derived from an EMBL/GenBank/DDBJ whole genome shotgun (WGS) entry which is preliminary data.</text>
</comment>
<sequence>TPMLKQLLVEFPTTLDDTKTFDFGDCMSISSISVLQLLEKDNNSAGTYVYLVLLHLLIRSFVNKSIIIADRVHFSWVVVFLFDFGNIGWLELRINQLNRHL</sequence>
<protein>
    <submittedName>
        <fullName evidence="1">Uncharacterized protein</fullName>
    </submittedName>
</protein>
<dbReference type="EMBL" id="CAJNOQ010036514">
    <property type="protein sequence ID" value="CAF1604488.1"/>
    <property type="molecule type" value="Genomic_DNA"/>
</dbReference>
<name>A0A816B489_9BILA</name>
<dbReference type="Proteomes" id="UP000663829">
    <property type="component" value="Unassembled WGS sequence"/>
</dbReference>
<organism evidence="1 3">
    <name type="scientific">Didymodactylos carnosus</name>
    <dbReference type="NCBI Taxonomy" id="1234261"/>
    <lineage>
        <taxon>Eukaryota</taxon>
        <taxon>Metazoa</taxon>
        <taxon>Spiralia</taxon>
        <taxon>Gnathifera</taxon>
        <taxon>Rotifera</taxon>
        <taxon>Eurotatoria</taxon>
        <taxon>Bdelloidea</taxon>
        <taxon>Philodinida</taxon>
        <taxon>Philodinidae</taxon>
        <taxon>Didymodactylos</taxon>
    </lineage>
</organism>
<evidence type="ECO:0000313" key="3">
    <source>
        <dbReference type="Proteomes" id="UP000663829"/>
    </source>
</evidence>
<dbReference type="AlphaFoldDB" id="A0A816B489"/>
<keyword evidence="3" id="KW-1185">Reference proteome</keyword>
<evidence type="ECO:0000313" key="1">
    <source>
        <dbReference type="EMBL" id="CAF1604488.1"/>
    </source>
</evidence>
<gene>
    <name evidence="1" type="ORF">GPM918_LOCUS42658</name>
    <name evidence="2" type="ORF">SRO942_LOCUS43953</name>
</gene>
<dbReference type="Proteomes" id="UP000681722">
    <property type="component" value="Unassembled WGS sequence"/>
</dbReference>
<evidence type="ECO:0000313" key="2">
    <source>
        <dbReference type="EMBL" id="CAF4483463.1"/>
    </source>
</evidence>
<accession>A0A816B489</accession>